<reference evidence="1 2" key="1">
    <citation type="submission" date="2015-12" db="EMBL/GenBank/DDBJ databases">
        <title>Draft genome sequence of Moniliophthora roreri, the causal agent of frosty pod rot of cacao.</title>
        <authorList>
            <person name="Aime M.C."/>
            <person name="Diaz-Valderrama J.R."/>
            <person name="Kijpornyongpan T."/>
            <person name="Phillips-Mora W."/>
        </authorList>
    </citation>
    <scope>NUCLEOTIDE SEQUENCE [LARGE SCALE GENOMIC DNA]</scope>
    <source>
        <strain evidence="1 2">MCA 2952</strain>
    </source>
</reference>
<dbReference type="AlphaFoldDB" id="A0A0W0GA81"/>
<evidence type="ECO:0000313" key="1">
    <source>
        <dbReference type="EMBL" id="KTB45439.1"/>
    </source>
</evidence>
<gene>
    <name evidence="1" type="ORF">WG66_1997</name>
</gene>
<organism evidence="1 2">
    <name type="scientific">Moniliophthora roreri</name>
    <name type="common">Frosty pod rot fungus</name>
    <name type="synonym">Monilia roreri</name>
    <dbReference type="NCBI Taxonomy" id="221103"/>
    <lineage>
        <taxon>Eukaryota</taxon>
        <taxon>Fungi</taxon>
        <taxon>Dikarya</taxon>
        <taxon>Basidiomycota</taxon>
        <taxon>Agaricomycotina</taxon>
        <taxon>Agaricomycetes</taxon>
        <taxon>Agaricomycetidae</taxon>
        <taxon>Agaricales</taxon>
        <taxon>Marasmiineae</taxon>
        <taxon>Marasmiaceae</taxon>
        <taxon>Moniliophthora</taxon>
    </lineage>
</organism>
<accession>A0A0W0GA81</accession>
<dbReference type="EMBL" id="LATX01000703">
    <property type="protein sequence ID" value="KTB45439.1"/>
    <property type="molecule type" value="Genomic_DNA"/>
</dbReference>
<comment type="caution">
    <text evidence="1">The sequence shown here is derived from an EMBL/GenBank/DDBJ whole genome shotgun (WGS) entry which is preliminary data.</text>
</comment>
<protein>
    <submittedName>
        <fullName evidence="1">Uncharacterized protein</fullName>
    </submittedName>
</protein>
<dbReference type="Proteomes" id="UP000054988">
    <property type="component" value="Unassembled WGS sequence"/>
</dbReference>
<name>A0A0W0GA81_MONRR</name>
<evidence type="ECO:0000313" key="2">
    <source>
        <dbReference type="Proteomes" id="UP000054988"/>
    </source>
</evidence>
<sequence length="149" mass="16700">MSYDPTRTILQLQSRVVVVRGPQAVIAVTDICSIIIACYSHEDAKCLPMLHPAERHCPFLLPILNWPELAQTLDRSEEYNGYSYTITLEATKPIRQATIAKGDLEPRVGALPRRIRKESVLAPTRVVESKGFELFVDSGSISDNFDNDE</sequence>
<proteinExistence type="predicted"/>